<evidence type="ECO:0000256" key="2">
    <source>
        <dbReference type="SAM" id="MobiDB-lite"/>
    </source>
</evidence>
<feature type="region of interest" description="Disordered" evidence="2">
    <location>
        <begin position="1"/>
        <end position="39"/>
    </location>
</feature>
<evidence type="ECO:0000313" key="3">
    <source>
        <dbReference type="EMBL" id="MCI14410.1"/>
    </source>
</evidence>
<protein>
    <submittedName>
        <fullName evidence="3">Uncharacterized protein</fullName>
    </submittedName>
</protein>
<dbReference type="AlphaFoldDB" id="A0A392PSH6"/>
<feature type="compositionally biased region" description="Basic and acidic residues" evidence="2">
    <location>
        <begin position="28"/>
        <end position="38"/>
    </location>
</feature>
<accession>A0A392PSH6</accession>
<reference evidence="3 4" key="1">
    <citation type="journal article" date="2018" name="Front. Plant Sci.">
        <title>Red Clover (Trifolium pratense) and Zigzag Clover (T. medium) - A Picture of Genomic Similarities and Differences.</title>
        <authorList>
            <person name="Dluhosova J."/>
            <person name="Istvanek J."/>
            <person name="Nedelnik J."/>
            <person name="Repkova J."/>
        </authorList>
    </citation>
    <scope>NUCLEOTIDE SEQUENCE [LARGE SCALE GENOMIC DNA]</scope>
    <source>
        <strain evidence="4">cv. 10/8</strain>
        <tissue evidence="3">Leaf</tissue>
    </source>
</reference>
<organism evidence="3 4">
    <name type="scientific">Trifolium medium</name>
    <dbReference type="NCBI Taxonomy" id="97028"/>
    <lineage>
        <taxon>Eukaryota</taxon>
        <taxon>Viridiplantae</taxon>
        <taxon>Streptophyta</taxon>
        <taxon>Embryophyta</taxon>
        <taxon>Tracheophyta</taxon>
        <taxon>Spermatophyta</taxon>
        <taxon>Magnoliopsida</taxon>
        <taxon>eudicotyledons</taxon>
        <taxon>Gunneridae</taxon>
        <taxon>Pentapetalae</taxon>
        <taxon>rosids</taxon>
        <taxon>fabids</taxon>
        <taxon>Fabales</taxon>
        <taxon>Fabaceae</taxon>
        <taxon>Papilionoideae</taxon>
        <taxon>50 kb inversion clade</taxon>
        <taxon>NPAAA clade</taxon>
        <taxon>Hologalegina</taxon>
        <taxon>IRL clade</taxon>
        <taxon>Trifolieae</taxon>
        <taxon>Trifolium</taxon>
    </lineage>
</organism>
<name>A0A392PSH6_9FABA</name>
<sequence>EKLRSEDKNEEGSERMNIDTSNQQIVDTSDKNKGKAVMDSEPPAYVLKMQADIESQRIKQEALEQKVDKIAENQQDMSSKLDVILALMSKKT</sequence>
<keyword evidence="4" id="KW-1185">Reference proteome</keyword>
<feature type="non-terminal residue" evidence="3">
    <location>
        <position position="1"/>
    </location>
</feature>
<comment type="caution">
    <text evidence="3">The sequence shown here is derived from an EMBL/GenBank/DDBJ whole genome shotgun (WGS) entry which is preliminary data.</text>
</comment>
<feature type="compositionally biased region" description="Polar residues" evidence="2">
    <location>
        <begin position="18"/>
        <end position="27"/>
    </location>
</feature>
<evidence type="ECO:0000313" key="4">
    <source>
        <dbReference type="Proteomes" id="UP000265520"/>
    </source>
</evidence>
<feature type="compositionally biased region" description="Basic and acidic residues" evidence="2">
    <location>
        <begin position="1"/>
        <end position="17"/>
    </location>
</feature>
<evidence type="ECO:0000256" key="1">
    <source>
        <dbReference type="SAM" id="Coils"/>
    </source>
</evidence>
<dbReference type="Proteomes" id="UP000265520">
    <property type="component" value="Unassembled WGS sequence"/>
</dbReference>
<dbReference type="EMBL" id="LXQA010092299">
    <property type="protein sequence ID" value="MCI14410.1"/>
    <property type="molecule type" value="Genomic_DNA"/>
</dbReference>
<feature type="coiled-coil region" evidence="1">
    <location>
        <begin position="46"/>
        <end position="80"/>
    </location>
</feature>
<keyword evidence="1" id="KW-0175">Coiled coil</keyword>
<proteinExistence type="predicted"/>